<dbReference type="OrthoDB" id="9949034at2759"/>
<keyword evidence="1" id="KW-1133">Transmembrane helix</keyword>
<evidence type="ECO:0000313" key="3">
    <source>
        <dbReference type="Proteomes" id="UP000283210"/>
    </source>
</evidence>
<proteinExistence type="predicted"/>
<reference evidence="2 3" key="1">
    <citation type="submission" date="2018-11" db="EMBL/GenBank/DDBJ databases">
        <authorList>
            <person name="Lopez-Roques C."/>
            <person name="Donnadieu C."/>
            <person name="Bouchez O."/>
            <person name="Klopp C."/>
            <person name="Cabau C."/>
            <person name="Zahm M."/>
        </authorList>
    </citation>
    <scope>NUCLEOTIDE SEQUENCE [LARGE SCALE GENOMIC DNA]</scope>
    <source>
        <strain evidence="2">RS831</strain>
        <tissue evidence="2">Whole body</tissue>
    </source>
</reference>
<keyword evidence="3" id="KW-1185">Reference proteome</keyword>
<evidence type="ECO:0000256" key="1">
    <source>
        <dbReference type="SAM" id="Phobius"/>
    </source>
</evidence>
<name>A0A3S2MYD5_ORYJA</name>
<dbReference type="AlphaFoldDB" id="A0A3S2MYD5"/>
<keyword evidence="1" id="KW-0812">Transmembrane</keyword>
<reference evidence="2 3" key="2">
    <citation type="submission" date="2019-01" db="EMBL/GenBank/DDBJ databases">
        <title>A chromosome length genome reference of the Java medaka (oryzias javanicus).</title>
        <authorList>
            <person name="Herpin A."/>
            <person name="Takehana Y."/>
            <person name="Naruse K."/>
            <person name="Ansai S."/>
            <person name="Kawaguchi M."/>
        </authorList>
    </citation>
    <scope>NUCLEOTIDE SEQUENCE [LARGE SCALE GENOMIC DNA]</scope>
    <source>
        <strain evidence="2">RS831</strain>
        <tissue evidence="2">Whole body</tissue>
    </source>
</reference>
<dbReference type="EMBL" id="CM012444">
    <property type="protein sequence ID" value="RVE69643.1"/>
    <property type="molecule type" value="Genomic_DNA"/>
</dbReference>
<feature type="transmembrane region" description="Helical" evidence="1">
    <location>
        <begin position="52"/>
        <end position="77"/>
    </location>
</feature>
<sequence>MAAPRDVVAPPGLVFGSVLLLGLGISRAWGNLTTDKPNLEESRSNNSTGPNIAAIVAPTVTLGVLAIVLGVLGLVVLRSEKEKTD</sequence>
<evidence type="ECO:0000313" key="2">
    <source>
        <dbReference type="EMBL" id="RVE69643.1"/>
    </source>
</evidence>
<accession>A0A3S2MYD5</accession>
<keyword evidence="1" id="KW-0472">Membrane</keyword>
<gene>
    <name evidence="2" type="ORF">OJAV_G00079690</name>
</gene>
<protein>
    <submittedName>
        <fullName evidence="2">Uncharacterized protein</fullName>
    </submittedName>
</protein>
<dbReference type="Proteomes" id="UP000283210">
    <property type="component" value="Chromosome 8"/>
</dbReference>
<organism evidence="2 3">
    <name type="scientific">Oryzias javanicus</name>
    <name type="common">Javanese ricefish</name>
    <name type="synonym">Aplocheilus javanicus</name>
    <dbReference type="NCBI Taxonomy" id="123683"/>
    <lineage>
        <taxon>Eukaryota</taxon>
        <taxon>Metazoa</taxon>
        <taxon>Chordata</taxon>
        <taxon>Craniata</taxon>
        <taxon>Vertebrata</taxon>
        <taxon>Euteleostomi</taxon>
        <taxon>Actinopterygii</taxon>
        <taxon>Neopterygii</taxon>
        <taxon>Teleostei</taxon>
        <taxon>Neoteleostei</taxon>
        <taxon>Acanthomorphata</taxon>
        <taxon>Ovalentaria</taxon>
        <taxon>Atherinomorphae</taxon>
        <taxon>Beloniformes</taxon>
        <taxon>Adrianichthyidae</taxon>
        <taxon>Oryziinae</taxon>
        <taxon>Oryzias</taxon>
    </lineage>
</organism>